<dbReference type="SUPFAM" id="SSF46626">
    <property type="entry name" value="Cytochrome c"/>
    <property type="match status" value="3"/>
</dbReference>
<accession>A0ABR6XHL9</accession>
<keyword evidence="2 4" id="KW-0479">Metal-binding</keyword>
<evidence type="ECO:0000313" key="6">
    <source>
        <dbReference type="EMBL" id="MBC3812351.1"/>
    </source>
</evidence>
<feature type="domain" description="Cytochrome c" evidence="5">
    <location>
        <begin position="47"/>
        <end position="150"/>
    </location>
</feature>
<comment type="caution">
    <text evidence="6">The sequence shown here is derived from an EMBL/GenBank/DDBJ whole genome shotgun (WGS) entry which is preliminary data.</text>
</comment>
<dbReference type="InterPro" id="IPR051459">
    <property type="entry name" value="Cytochrome_c-type_DH"/>
</dbReference>
<dbReference type="Proteomes" id="UP000637632">
    <property type="component" value="Unassembled WGS sequence"/>
</dbReference>
<evidence type="ECO:0000256" key="2">
    <source>
        <dbReference type="ARBA" id="ARBA00022723"/>
    </source>
</evidence>
<feature type="domain" description="Cytochrome c" evidence="5">
    <location>
        <begin position="192"/>
        <end position="302"/>
    </location>
</feature>
<evidence type="ECO:0000256" key="3">
    <source>
        <dbReference type="ARBA" id="ARBA00023004"/>
    </source>
</evidence>
<organism evidence="6 7">
    <name type="scientific">Undibacterium aquatile</name>
    <dbReference type="NCBI Taxonomy" id="1537398"/>
    <lineage>
        <taxon>Bacteria</taxon>
        <taxon>Pseudomonadati</taxon>
        <taxon>Pseudomonadota</taxon>
        <taxon>Betaproteobacteria</taxon>
        <taxon>Burkholderiales</taxon>
        <taxon>Oxalobacteraceae</taxon>
        <taxon>Undibacterium</taxon>
    </lineage>
</organism>
<dbReference type="InterPro" id="IPR014353">
    <property type="entry name" value="Membr-bd_ADH_cyt_c"/>
</dbReference>
<evidence type="ECO:0000256" key="4">
    <source>
        <dbReference type="PROSITE-ProRule" id="PRU00433"/>
    </source>
</evidence>
<dbReference type="Gene3D" id="1.10.760.10">
    <property type="entry name" value="Cytochrome c-like domain"/>
    <property type="match status" value="3"/>
</dbReference>
<dbReference type="InterPro" id="IPR036909">
    <property type="entry name" value="Cyt_c-like_dom_sf"/>
</dbReference>
<dbReference type="PANTHER" id="PTHR35008">
    <property type="entry name" value="BLL4482 PROTEIN-RELATED"/>
    <property type="match status" value="1"/>
</dbReference>
<dbReference type="EMBL" id="JACOFT010000004">
    <property type="protein sequence ID" value="MBC3812351.1"/>
    <property type="molecule type" value="Genomic_DNA"/>
</dbReference>
<dbReference type="PIRSF" id="PIRSF000018">
    <property type="entry name" value="Mb_ADH_cyt_c"/>
    <property type="match status" value="1"/>
</dbReference>
<dbReference type="Pfam" id="PF00034">
    <property type="entry name" value="Cytochrom_C"/>
    <property type="match status" value="2"/>
</dbReference>
<dbReference type="PANTHER" id="PTHR35008:SF4">
    <property type="entry name" value="BLL4482 PROTEIN"/>
    <property type="match status" value="1"/>
</dbReference>
<keyword evidence="1 4" id="KW-0349">Heme</keyword>
<evidence type="ECO:0000256" key="1">
    <source>
        <dbReference type="ARBA" id="ARBA00022617"/>
    </source>
</evidence>
<dbReference type="PROSITE" id="PS51007">
    <property type="entry name" value="CYTC"/>
    <property type="match status" value="3"/>
</dbReference>
<dbReference type="RefSeq" id="WP_190480042.1">
    <property type="nucleotide sequence ID" value="NZ_JACOFT010000004.1"/>
</dbReference>
<proteinExistence type="predicted"/>
<keyword evidence="3 4" id="KW-0408">Iron</keyword>
<evidence type="ECO:0000259" key="5">
    <source>
        <dbReference type="PROSITE" id="PS51007"/>
    </source>
</evidence>
<evidence type="ECO:0000313" key="7">
    <source>
        <dbReference type="Proteomes" id="UP000637632"/>
    </source>
</evidence>
<keyword evidence="7" id="KW-1185">Reference proteome</keyword>
<dbReference type="InterPro" id="IPR009056">
    <property type="entry name" value="Cyt_c-like_dom"/>
</dbReference>
<name>A0ABR6XHL9_9BURK</name>
<protein>
    <submittedName>
        <fullName evidence="6">Cytochrome c</fullName>
    </submittedName>
</protein>
<reference evidence="6 7" key="1">
    <citation type="submission" date="2020-08" db="EMBL/GenBank/DDBJ databases">
        <title>Novel species isolated from subtropical streams in China.</title>
        <authorList>
            <person name="Lu H."/>
        </authorList>
    </citation>
    <scope>NUCLEOTIDE SEQUENCE [LARGE SCALE GENOMIC DNA]</scope>
    <source>
        <strain evidence="6 7">CCTCC AB 2015119</strain>
    </source>
</reference>
<feature type="domain" description="Cytochrome c" evidence="5">
    <location>
        <begin position="328"/>
        <end position="418"/>
    </location>
</feature>
<gene>
    <name evidence="6" type="ORF">H8K26_12945</name>
</gene>
<sequence>MKKMLIHFFVVVLFLLTGISVYAYFVGYRVDGNASLVSFGTSTDRALLIRRGEYLTRAGNCFGCHTVKGGAAYAGGRILRSEYGNFVSPNITPDSVTGIGSWTSNDFWLALHFGKAKDGRLLYPAFPYPNYSQISRADAEAMFAFLKTIPAISQKNPDHELRFPYNQRRLLAFWRAMYFKPAVFAEDKTKSPEWNRGAYLVKGLGHCSACHSQRNVFGANDGVSDFSGGELSQIQWYAPSLLHTNEAHLQNWTQNEAATLLKTGVNHKSVMSGPMAEVVFDSLQYLTDADINAMITYLQAIPVTKADSVSALDQALTEPDRNEKTKKQMMQQGAVLYRTHCMDCHGAQGEGFTSVYPALKGNPGLQMNSIANPLLVILAGGFAPVTQLNPRPYSMPPFGPVLSDSEVAILLSYIRNSWGNKAAFVTAAEVNHYRTVPMD</sequence>